<dbReference type="EC" id="3.4.-.-" evidence="8"/>
<dbReference type="PANTHER" id="PTHR13604:SF0">
    <property type="entry name" value="ABASIC SITE PROCESSING PROTEIN HMCES"/>
    <property type="match status" value="1"/>
</dbReference>
<keyword evidence="6" id="KW-0238">DNA-binding</keyword>
<comment type="caution">
    <text evidence="8">The sequence shown here is derived from an EMBL/GenBank/DDBJ whole genome shotgun (WGS) entry which is preliminary data.</text>
</comment>
<dbReference type="SUPFAM" id="SSF143081">
    <property type="entry name" value="BB1717-like"/>
    <property type="match status" value="1"/>
</dbReference>
<evidence type="ECO:0000256" key="2">
    <source>
        <dbReference type="ARBA" id="ARBA00022670"/>
    </source>
</evidence>
<dbReference type="EMBL" id="MLJW01003966">
    <property type="protein sequence ID" value="OIQ70914.1"/>
    <property type="molecule type" value="Genomic_DNA"/>
</dbReference>
<evidence type="ECO:0000256" key="4">
    <source>
        <dbReference type="ARBA" id="ARBA00022801"/>
    </source>
</evidence>
<reference evidence="8" key="1">
    <citation type="submission" date="2016-10" db="EMBL/GenBank/DDBJ databases">
        <title>Sequence of Gallionella enrichment culture.</title>
        <authorList>
            <person name="Poehlein A."/>
            <person name="Muehling M."/>
            <person name="Daniel R."/>
        </authorList>
    </citation>
    <scope>NUCLEOTIDE SEQUENCE</scope>
</reference>
<keyword evidence="2" id="KW-0645">Protease</keyword>
<gene>
    <name evidence="8" type="primary">yedK_9</name>
    <name evidence="8" type="ORF">GALL_474680</name>
</gene>
<dbReference type="GO" id="GO:0003697">
    <property type="term" value="F:single-stranded DNA binding"/>
    <property type="evidence" value="ECO:0007669"/>
    <property type="project" value="InterPro"/>
</dbReference>
<dbReference type="GO" id="GO:0006508">
    <property type="term" value="P:proteolysis"/>
    <property type="evidence" value="ECO:0007669"/>
    <property type="project" value="UniProtKB-KW"/>
</dbReference>
<evidence type="ECO:0000256" key="1">
    <source>
        <dbReference type="ARBA" id="ARBA00008136"/>
    </source>
</evidence>
<dbReference type="GO" id="GO:0106300">
    <property type="term" value="P:protein-DNA covalent cross-linking repair"/>
    <property type="evidence" value="ECO:0007669"/>
    <property type="project" value="InterPro"/>
</dbReference>
<keyword evidence="5" id="KW-0190">Covalent protein-DNA linkage</keyword>
<keyword evidence="3" id="KW-0227">DNA damage</keyword>
<evidence type="ECO:0000256" key="7">
    <source>
        <dbReference type="ARBA" id="ARBA00023239"/>
    </source>
</evidence>
<dbReference type="InterPro" id="IPR003738">
    <property type="entry name" value="SRAP"/>
</dbReference>
<dbReference type="Pfam" id="PF02586">
    <property type="entry name" value="SRAP"/>
    <property type="match status" value="1"/>
</dbReference>
<dbReference type="Gene3D" id="3.90.1680.10">
    <property type="entry name" value="SOS response associated peptidase-like"/>
    <property type="match status" value="1"/>
</dbReference>
<protein>
    <submittedName>
        <fullName evidence="8">Putative SOS response-associated peptidase YedK</fullName>
        <ecNumber evidence="8">3.4.-.-</ecNumber>
    </submittedName>
</protein>
<evidence type="ECO:0000256" key="3">
    <source>
        <dbReference type="ARBA" id="ARBA00022763"/>
    </source>
</evidence>
<dbReference type="PANTHER" id="PTHR13604">
    <property type="entry name" value="DC12-RELATED"/>
    <property type="match status" value="1"/>
</dbReference>
<accession>A0A1J5PI93</accession>
<dbReference type="AlphaFoldDB" id="A0A1J5PI93"/>
<evidence type="ECO:0000256" key="6">
    <source>
        <dbReference type="ARBA" id="ARBA00023125"/>
    </source>
</evidence>
<evidence type="ECO:0000256" key="5">
    <source>
        <dbReference type="ARBA" id="ARBA00023124"/>
    </source>
</evidence>
<keyword evidence="7" id="KW-0456">Lyase</keyword>
<name>A0A1J5PI93_9ZZZZ</name>
<dbReference type="InterPro" id="IPR036590">
    <property type="entry name" value="SRAP-like"/>
</dbReference>
<keyword evidence="4 8" id="KW-0378">Hydrolase</keyword>
<sequence length="124" mass="13825">MLATSYNARIVAAIKQPFYIHRQDGQLLAMAGLWEHWMPPGATEPLLTFTILTSEANGLMRPLHDRMPVVLDGDDVGLWLDSGSKAEELQALMRPKEEVGWEAYPVSRAVGNVRNDQEALLEPV</sequence>
<proteinExistence type="inferred from homology"/>
<organism evidence="8">
    <name type="scientific">mine drainage metagenome</name>
    <dbReference type="NCBI Taxonomy" id="410659"/>
    <lineage>
        <taxon>unclassified sequences</taxon>
        <taxon>metagenomes</taxon>
        <taxon>ecological metagenomes</taxon>
    </lineage>
</organism>
<comment type="similarity">
    <text evidence="1">Belongs to the SOS response-associated peptidase family.</text>
</comment>
<dbReference type="GO" id="GO:0016829">
    <property type="term" value="F:lyase activity"/>
    <property type="evidence" value="ECO:0007669"/>
    <property type="project" value="UniProtKB-KW"/>
</dbReference>
<dbReference type="GO" id="GO:0008233">
    <property type="term" value="F:peptidase activity"/>
    <property type="evidence" value="ECO:0007669"/>
    <property type="project" value="UniProtKB-KW"/>
</dbReference>
<evidence type="ECO:0000313" key="8">
    <source>
        <dbReference type="EMBL" id="OIQ70914.1"/>
    </source>
</evidence>